<dbReference type="SUPFAM" id="SSF49464">
    <property type="entry name" value="Carboxypeptidase regulatory domain-like"/>
    <property type="match status" value="1"/>
</dbReference>
<dbReference type="InterPro" id="IPR012910">
    <property type="entry name" value="Plug_dom"/>
</dbReference>
<dbReference type="SUPFAM" id="SSF56935">
    <property type="entry name" value="Porins"/>
    <property type="match status" value="1"/>
</dbReference>
<keyword evidence="2 7" id="KW-0813">Transport</keyword>
<evidence type="ECO:0000256" key="2">
    <source>
        <dbReference type="ARBA" id="ARBA00022448"/>
    </source>
</evidence>
<dbReference type="Proteomes" id="UP000093343">
    <property type="component" value="Unassembled WGS sequence"/>
</dbReference>
<dbReference type="Gene3D" id="2.170.130.10">
    <property type="entry name" value="TonB-dependent receptor, plug domain"/>
    <property type="match status" value="1"/>
</dbReference>
<keyword evidence="6 7" id="KW-0998">Cell outer membrane</keyword>
<name>A0ABX2XHZ6_9FLAO</name>
<protein>
    <recommendedName>
        <fullName evidence="8">TonB-dependent receptor plug domain-containing protein</fullName>
    </recommendedName>
</protein>
<evidence type="ECO:0000256" key="7">
    <source>
        <dbReference type="PROSITE-ProRule" id="PRU01360"/>
    </source>
</evidence>
<dbReference type="InterPro" id="IPR039426">
    <property type="entry name" value="TonB-dep_rcpt-like"/>
</dbReference>
<evidence type="ECO:0000259" key="8">
    <source>
        <dbReference type="Pfam" id="PF07715"/>
    </source>
</evidence>
<dbReference type="NCBIfam" id="TIGR04057">
    <property type="entry name" value="SusC_RagA_signa"/>
    <property type="match status" value="1"/>
</dbReference>
<comment type="subcellular location">
    <subcellularLocation>
        <location evidence="1 7">Cell outer membrane</location>
        <topology evidence="1 7">Multi-pass membrane protein</topology>
    </subcellularLocation>
</comment>
<dbReference type="Gene3D" id="2.40.170.20">
    <property type="entry name" value="TonB-dependent receptor, beta-barrel domain"/>
    <property type="match status" value="1"/>
</dbReference>
<proteinExistence type="inferred from homology"/>
<organism evidence="9 10">
    <name type="scientific">Flavobacterium piscis</name>
    <dbReference type="NCBI Taxonomy" id="1114874"/>
    <lineage>
        <taxon>Bacteria</taxon>
        <taxon>Pseudomonadati</taxon>
        <taxon>Bacteroidota</taxon>
        <taxon>Flavobacteriia</taxon>
        <taxon>Flavobacteriales</taxon>
        <taxon>Flavobacteriaceae</taxon>
        <taxon>Flavobacterium</taxon>
    </lineage>
</organism>
<dbReference type="InterPro" id="IPR023997">
    <property type="entry name" value="TonB-dep_OMP_SusC/RagA_CS"/>
</dbReference>
<evidence type="ECO:0000313" key="9">
    <source>
        <dbReference type="EMBL" id="OCB73572.1"/>
    </source>
</evidence>
<comment type="caution">
    <text evidence="9">The sequence shown here is derived from an EMBL/GenBank/DDBJ whole genome shotgun (WGS) entry which is preliminary data.</text>
</comment>
<gene>
    <name evidence="9" type="ORF">FLP_12880</name>
</gene>
<dbReference type="InterPro" id="IPR023996">
    <property type="entry name" value="TonB-dep_OMP_SusC/RagA"/>
</dbReference>
<sequence length="1015" mass="114012">MLVSSLIVAQTSTFKGKVVDELNEPLPGVSVLVKGTTSAITTDFNGGFEIELPQGNEQLVISYMGYITANFNPGNKKSGIISLKPDSQNLDEVVVTALGIKKEKKKLSYSVQEVQGDLTKGRDANVMNSLSGKVSGLVVAASPEFFSSPNLYLRGKRPLIVVDGVPLGTDTWNISPDDIESINVLKGANAAALYGSVGGNGAIQITTKRGTQNKKSYVVEFNHNTMFQGGYNALPKTQNAYGPGSYGNYAFVDGKGGGINDADYDQWGPRFEGQLITQYDSPLDANGKLIATPWLARGKDNFKNFMENGLLTTNNLALASNFEKGNIRFSLSNTYQEGINPNTKLNIYNFNLSGRYNLSDNTWVDASSNFSFQTSPNNPNVQYGPNSYIYNMLIWGGADYDIRDLRDYWQKGKEGIQQKNFEYTRYNNPYFMAYEWLRGYYKNDYSGQISLNHKFSSDFDMLVRTNMALTNLFKNEKFPYSMTTYDRDKGQGDYKEEYNYGFKSYSDLMVNYHKTISNFEVKATLGANINIDKARNSFASTNYLIIPGLYTLSNSQTPVQPTNFNSHFQTYSWYGSMDLSYKSFLFLGATGRFDTDSRLPEQNNTFFYPSVGLSAVLSEVVKIPLVDFLKVRTSYAKVGGSLDIYSNLDTYRLRDPFTVGGKTYNAAYVSEILSNKDLEPAFNSSIEFGMETRMFKNRFGFDVTYYENTNGPQIFDLKYSETSGYQGSKQNGITTKTKGVEVSLFVKPIKSKDFNWDFNVNWSTYKEYLKEVYAGIENNGRIKVGERVDAFYINDFMRTNDGKLIVGNDGKPLINPYQTKVGYKAPDWSMGITNNVSYKNIALNFTFDGRYGGKIENYVNQKMWQSGRHADSNTPERANDVIGVKSYVTDAVVITGGELITDGQGNTITDTRTFAQNTTKMYYQDYAKSYHGNYAANIIDKTFFKLREISVTYTLPASFTKRSFIENASISLVGRDLLYFSKHKNIDLDQFLNESDSPLQTPTVKSYGINLNLKF</sequence>
<evidence type="ECO:0000313" key="10">
    <source>
        <dbReference type="Proteomes" id="UP000093343"/>
    </source>
</evidence>
<dbReference type="Gene3D" id="2.60.40.1120">
    <property type="entry name" value="Carboxypeptidase-like, regulatory domain"/>
    <property type="match status" value="1"/>
</dbReference>
<evidence type="ECO:0000256" key="4">
    <source>
        <dbReference type="ARBA" id="ARBA00022692"/>
    </source>
</evidence>
<dbReference type="EMBL" id="LVEN01000027">
    <property type="protein sequence ID" value="OCB73572.1"/>
    <property type="molecule type" value="Genomic_DNA"/>
</dbReference>
<keyword evidence="3 7" id="KW-1134">Transmembrane beta strand</keyword>
<evidence type="ECO:0000256" key="6">
    <source>
        <dbReference type="ARBA" id="ARBA00023237"/>
    </source>
</evidence>
<keyword evidence="4 7" id="KW-0812">Transmembrane</keyword>
<dbReference type="Pfam" id="PF07715">
    <property type="entry name" value="Plug"/>
    <property type="match status" value="1"/>
</dbReference>
<evidence type="ECO:0000256" key="1">
    <source>
        <dbReference type="ARBA" id="ARBA00004571"/>
    </source>
</evidence>
<keyword evidence="10" id="KW-1185">Reference proteome</keyword>
<accession>A0ABX2XHZ6</accession>
<feature type="domain" description="TonB-dependent receptor plug" evidence="8">
    <location>
        <begin position="104"/>
        <end position="201"/>
    </location>
</feature>
<reference evidence="10" key="1">
    <citation type="submission" date="2016-03" db="EMBL/GenBank/DDBJ databases">
        <title>Draft genome sequence of Paenibacillus glacialis DSM 22343.</title>
        <authorList>
            <person name="Shin S.-K."/>
            <person name="Yi H."/>
        </authorList>
    </citation>
    <scope>NUCLEOTIDE SEQUENCE [LARGE SCALE GENOMIC DNA]</scope>
    <source>
        <strain evidence="10">CCUG 60099</strain>
    </source>
</reference>
<dbReference type="NCBIfam" id="TIGR04056">
    <property type="entry name" value="OMP_RagA_SusC"/>
    <property type="match status" value="1"/>
</dbReference>
<evidence type="ECO:0000256" key="5">
    <source>
        <dbReference type="ARBA" id="ARBA00023136"/>
    </source>
</evidence>
<comment type="similarity">
    <text evidence="7">Belongs to the TonB-dependent receptor family.</text>
</comment>
<dbReference type="InterPro" id="IPR037066">
    <property type="entry name" value="Plug_dom_sf"/>
</dbReference>
<evidence type="ECO:0000256" key="3">
    <source>
        <dbReference type="ARBA" id="ARBA00022452"/>
    </source>
</evidence>
<keyword evidence="5 7" id="KW-0472">Membrane</keyword>
<dbReference type="PROSITE" id="PS52016">
    <property type="entry name" value="TONB_DEPENDENT_REC_3"/>
    <property type="match status" value="1"/>
</dbReference>
<dbReference type="InterPro" id="IPR036942">
    <property type="entry name" value="Beta-barrel_TonB_sf"/>
</dbReference>
<dbReference type="Pfam" id="PF13715">
    <property type="entry name" value="CarbopepD_reg_2"/>
    <property type="match status" value="1"/>
</dbReference>
<dbReference type="InterPro" id="IPR008969">
    <property type="entry name" value="CarboxyPept-like_regulatory"/>
</dbReference>